<accession>A0A367X777</accession>
<dbReference type="Pfam" id="PF02391">
    <property type="entry name" value="MoaE"/>
    <property type="match status" value="1"/>
</dbReference>
<dbReference type="EC" id="2.8.1.12" evidence="3"/>
<evidence type="ECO:0000256" key="5">
    <source>
        <dbReference type="ARBA" id="ARBA00022679"/>
    </source>
</evidence>
<dbReference type="UniPathway" id="UPA00344"/>
<dbReference type="NCBIfam" id="NF007959">
    <property type="entry name" value="PRK10678.1"/>
    <property type="match status" value="1"/>
</dbReference>
<feature type="region of interest" description="Disordered" evidence="14">
    <location>
        <begin position="127"/>
        <end position="151"/>
    </location>
</feature>
<dbReference type="FunFam" id="3.90.1170.40:FF:000001">
    <property type="entry name" value="Molybdopterin synthase catalytic subunit MoaE"/>
    <property type="match status" value="1"/>
</dbReference>
<evidence type="ECO:0000313" key="16">
    <source>
        <dbReference type="Proteomes" id="UP000252255"/>
    </source>
</evidence>
<evidence type="ECO:0000256" key="10">
    <source>
        <dbReference type="ARBA" id="ARBA00030407"/>
    </source>
</evidence>
<keyword evidence="6" id="KW-0501">Molybdenum cofactor biosynthesis</keyword>
<comment type="function">
    <text evidence="7">Converts molybdopterin precursor Z into molybdopterin. This requires the incorporation of two sulfur atoms into precursor Z to generate a dithiolene group. The sulfur is provided by MoaD.</text>
</comment>
<dbReference type="GO" id="GO:0030366">
    <property type="term" value="F:molybdopterin synthase activity"/>
    <property type="evidence" value="ECO:0007669"/>
    <property type="project" value="UniProtKB-EC"/>
</dbReference>
<comment type="similarity">
    <text evidence="2">Belongs to the MoaE family.</text>
</comment>
<keyword evidence="5" id="KW-0808">Transferase</keyword>
<dbReference type="InterPro" id="IPR003448">
    <property type="entry name" value="Mopterin_biosynth_MoaE"/>
</dbReference>
<comment type="subunit">
    <text evidence="8">Heterotetramer of 2 MoaD subunits and 2 MoaE subunits. Also stable as homodimer. The enzyme changes between these two forms during catalysis.</text>
</comment>
<evidence type="ECO:0000256" key="14">
    <source>
        <dbReference type="SAM" id="MobiDB-lite"/>
    </source>
</evidence>
<comment type="caution">
    <text evidence="15">The sequence shown here is derived from an EMBL/GenBank/DDBJ whole genome shotgun (WGS) entry which is preliminary data.</text>
</comment>
<dbReference type="PANTHER" id="PTHR23404">
    <property type="entry name" value="MOLYBDOPTERIN SYNTHASE RELATED"/>
    <property type="match status" value="1"/>
</dbReference>
<evidence type="ECO:0000256" key="12">
    <source>
        <dbReference type="ARBA" id="ARBA00032474"/>
    </source>
</evidence>
<dbReference type="SUPFAM" id="SSF54690">
    <property type="entry name" value="Molybdopterin synthase subunit MoaE"/>
    <property type="match status" value="1"/>
</dbReference>
<evidence type="ECO:0000256" key="6">
    <source>
        <dbReference type="ARBA" id="ARBA00023150"/>
    </source>
</evidence>
<evidence type="ECO:0000256" key="7">
    <source>
        <dbReference type="ARBA" id="ARBA00025448"/>
    </source>
</evidence>
<proteinExistence type="inferred from homology"/>
<evidence type="ECO:0000256" key="13">
    <source>
        <dbReference type="ARBA" id="ARBA00049878"/>
    </source>
</evidence>
<evidence type="ECO:0000256" key="8">
    <source>
        <dbReference type="ARBA" id="ARBA00026066"/>
    </source>
</evidence>
<gene>
    <name evidence="15" type="ORF">TH30_04270</name>
</gene>
<evidence type="ECO:0000256" key="3">
    <source>
        <dbReference type="ARBA" id="ARBA00011950"/>
    </source>
</evidence>
<comment type="catalytic activity">
    <reaction evidence="13">
        <text>2 [molybdopterin-synthase sulfur-carrier protein]-C-terminal-Gly-aminoethanethioate + cyclic pyranopterin phosphate + H2O = molybdopterin + 2 [molybdopterin-synthase sulfur-carrier protein]-C-terminal Gly-Gly + 2 H(+)</text>
        <dbReference type="Rhea" id="RHEA:26333"/>
        <dbReference type="Rhea" id="RHEA-COMP:12202"/>
        <dbReference type="Rhea" id="RHEA-COMP:19907"/>
        <dbReference type="ChEBI" id="CHEBI:15377"/>
        <dbReference type="ChEBI" id="CHEBI:15378"/>
        <dbReference type="ChEBI" id="CHEBI:58698"/>
        <dbReference type="ChEBI" id="CHEBI:59648"/>
        <dbReference type="ChEBI" id="CHEBI:90778"/>
        <dbReference type="ChEBI" id="CHEBI:232372"/>
        <dbReference type="EC" id="2.8.1.12"/>
    </reaction>
</comment>
<evidence type="ECO:0000256" key="4">
    <source>
        <dbReference type="ARBA" id="ARBA00013858"/>
    </source>
</evidence>
<sequence>MSRVSVQQHDFDPGAELSALTDGRADIGAAVSFVGLVRDIHGGDQVSSLTLDHYPGMTERELEKIADEAARRWPLDGIRIVHRFGKMMPGERIVLVIVLSAHRRAAFEACDFIMDFLKTRAPFWKREETPDGGDKWVEAKASDDADADRWN</sequence>
<dbReference type="InterPro" id="IPR036563">
    <property type="entry name" value="MoaE_sf"/>
</dbReference>
<dbReference type="CDD" id="cd00756">
    <property type="entry name" value="MoaE"/>
    <property type="match status" value="1"/>
</dbReference>
<comment type="pathway">
    <text evidence="1">Cofactor biosynthesis; molybdopterin biosynthesis.</text>
</comment>
<dbReference type="OrthoDB" id="9803224at2"/>
<dbReference type="Proteomes" id="UP000252255">
    <property type="component" value="Unassembled WGS sequence"/>
</dbReference>
<organism evidence="15 16">
    <name type="scientific">Thalassospira profundimaris</name>
    <dbReference type="NCBI Taxonomy" id="502049"/>
    <lineage>
        <taxon>Bacteria</taxon>
        <taxon>Pseudomonadati</taxon>
        <taxon>Pseudomonadota</taxon>
        <taxon>Alphaproteobacteria</taxon>
        <taxon>Rhodospirillales</taxon>
        <taxon>Thalassospiraceae</taxon>
        <taxon>Thalassospira</taxon>
    </lineage>
</organism>
<dbReference type="EMBL" id="JPWI01000001">
    <property type="protein sequence ID" value="RCK49523.1"/>
    <property type="molecule type" value="Genomic_DNA"/>
</dbReference>
<dbReference type="Gene3D" id="3.90.1170.40">
    <property type="entry name" value="Molybdopterin biosynthesis MoaE subunit"/>
    <property type="match status" value="1"/>
</dbReference>
<dbReference type="AlphaFoldDB" id="A0A367X777"/>
<reference evidence="15 16" key="1">
    <citation type="submission" date="2014-07" db="EMBL/GenBank/DDBJ databases">
        <title>Draft genome sequence of Thalassospira profundimaris PR54-5.</title>
        <authorList>
            <person name="Lai Q."/>
            <person name="Shao Z."/>
        </authorList>
    </citation>
    <scope>NUCLEOTIDE SEQUENCE [LARGE SCALE GENOMIC DNA]</scope>
    <source>
        <strain evidence="15 16">PR54-5</strain>
    </source>
</reference>
<name>A0A367X777_9PROT</name>
<evidence type="ECO:0000256" key="2">
    <source>
        <dbReference type="ARBA" id="ARBA00005426"/>
    </source>
</evidence>
<dbReference type="GO" id="GO:0006777">
    <property type="term" value="P:Mo-molybdopterin cofactor biosynthetic process"/>
    <property type="evidence" value="ECO:0007669"/>
    <property type="project" value="UniProtKB-KW"/>
</dbReference>
<protein>
    <recommendedName>
        <fullName evidence="4">Molybdopterin synthase catalytic subunit</fullName>
        <ecNumber evidence="3">2.8.1.12</ecNumber>
    </recommendedName>
    <alternativeName>
        <fullName evidence="11">MPT synthase subunit 2</fullName>
    </alternativeName>
    <alternativeName>
        <fullName evidence="9">Molybdenum cofactor biosynthesis protein E</fullName>
    </alternativeName>
    <alternativeName>
        <fullName evidence="10">Molybdopterin-converting factor large subunit</fullName>
    </alternativeName>
    <alternativeName>
        <fullName evidence="12">Molybdopterin-converting factor subunit 2</fullName>
    </alternativeName>
</protein>
<dbReference type="RefSeq" id="WP_114096908.1">
    <property type="nucleotide sequence ID" value="NZ_JPWI01000001.1"/>
</dbReference>
<evidence type="ECO:0000256" key="11">
    <source>
        <dbReference type="ARBA" id="ARBA00030781"/>
    </source>
</evidence>
<evidence type="ECO:0000256" key="9">
    <source>
        <dbReference type="ARBA" id="ARBA00029745"/>
    </source>
</evidence>
<evidence type="ECO:0000313" key="15">
    <source>
        <dbReference type="EMBL" id="RCK49523.1"/>
    </source>
</evidence>
<evidence type="ECO:0000256" key="1">
    <source>
        <dbReference type="ARBA" id="ARBA00005046"/>
    </source>
</evidence>